<dbReference type="InterPro" id="IPR038461">
    <property type="entry name" value="Schlafen_AlbA_2_dom_sf"/>
</dbReference>
<dbReference type="PANTHER" id="PTHR12155:SF41">
    <property type="entry name" value="SCHLAFEN ALBA-2 DOMAIN-CONTAINING PROTEIN"/>
    <property type="match status" value="1"/>
</dbReference>
<evidence type="ECO:0000259" key="2">
    <source>
        <dbReference type="Pfam" id="PF18871"/>
    </source>
</evidence>
<name>A0A502C8Q6_9GAMM</name>
<dbReference type="AlphaFoldDB" id="A0A502C8Q6"/>
<dbReference type="Proteomes" id="UP000319486">
    <property type="component" value="Unassembled WGS sequence"/>
</dbReference>
<dbReference type="Pfam" id="PF18871">
    <property type="entry name" value="HEPN_Toprim_N"/>
    <property type="match status" value="1"/>
</dbReference>
<protein>
    <submittedName>
        <fullName evidence="3">ATP-binding protein</fullName>
    </submittedName>
</protein>
<accession>A0A502C8Q6</accession>
<dbReference type="EMBL" id="RCZO01000006">
    <property type="protein sequence ID" value="TPG08141.1"/>
    <property type="molecule type" value="Genomic_DNA"/>
</dbReference>
<dbReference type="InterPro" id="IPR041487">
    <property type="entry name" value="HEPN/Toprim-NTD1"/>
</dbReference>
<proteinExistence type="predicted"/>
<dbReference type="Gene3D" id="3.30.950.30">
    <property type="entry name" value="Schlafen, AAA domain"/>
    <property type="match status" value="1"/>
</dbReference>
<comment type="caution">
    <text evidence="3">The sequence shown here is derived from an EMBL/GenBank/DDBJ whole genome shotgun (WGS) entry which is preliminary data.</text>
</comment>
<dbReference type="PANTHER" id="PTHR12155">
    <property type="entry name" value="SCHLAFEN"/>
    <property type="match status" value="1"/>
</dbReference>
<dbReference type="InterPro" id="IPR029684">
    <property type="entry name" value="Schlafen"/>
</dbReference>
<dbReference type="RefSeq" id="WP_140652507.1">
    <property type="nucleotide sequence ID" value="NZ_RCZO01000006.1"/>
</dbReference>
<gene>
    <name evidence="3" type="ORF">EAH88_10805</name>
</gene>
<dbReference type="Pfam" id="PF04326">
    <property type="entry name" value="SLFN_AlbA_2"/>
    <property type="match status" value="1"/>
</dbReference>
<keyword evidence="3" id="KW-0067">ATP-binding</keyword>
<keyword evidence="3" id="KW-0547">Nucleotide-binding</keyword>
<evidence type="ECO:0000313" key="3">
    <source>
        <dbReference type="EMBL" id="TPG08141.1"/>
    </source>
</evidence>
<dbReference type="InterPro" id="IPR007421">
    <property type="entry name" value="Schlafen_AlbA_2_dom"/>
</dbReference>
<keyword evidence="4" id="KW-1185">Reference proteome</keyword>
<feature type="domain" description="Schlafen AlbA-2" evidence="1">
    <location>
        <begin position="258"/>
        <end position="388"/>
    </location>
</feature>
<feature type="domain" description="HEPN/Toprim N-terminal" evidence="2">
    <location>
        <begin position="27"/>
        <end position="109"/>
    </location>
</feature>
<reference evidence="3 4" key="1">
    <citation type="journal article" date="2019" name="Environ. Microbiol.">
        <title>Species interactions and distinct microbial communities in high Arctic permafrost affected cryosols are associated with the CH4 and CO2 gas fluxes.</title>
        <authorList>
            <person name="Altshuler I."/>
            <person name="Hamel J."/>
            <person name="Turney S."/>
            <person name="Magnuson E."/>
            <person name="Levesque R."/>
            <person name="Greer C."/>
            <person name="Whyte L.G."/>
        </authorList>
    </citation>
    <scope>NUCLEOTIDE SEQUENCE [LARGE SCALE GENOMIC DNA]</scope>
    <source>
        <strain evidence="3 4">S13Y</strain>
    </source>
</reference>
<sequence length="416" mass="46813">MTDSLLFSQSIYRSSELQSARLQGAEMSSWSEVRIGRLSYGGSQRGAYDPQSELFNRDDLTRVGTPGDPAFRHVYQVTVEELRRRLEALGYSLEAIRQSLVETLKPQYRDLSATNDEIPYRAFLDFACSRTVADLVEIVRQWNETEIGLMGRELTLEESNRRFNPNFDVLPAALITFLQGSSPDLLLDDTVHLSGHAFERLLCEVHDPADLYEYDLTAVLAAGYFSHNQDPVGNAYDDCLGQRNPDAFVRGNRLIDEESETLEFKSVVSSNVSKTIADQIPKYLVGFLNQTGGKILFGISDNGIVEGIPIRRDQRDELHRRIAAACVEVTPSISLNDIGVRFRPVIGAAHYVEECFVVEVEVPAGIPHEMYFKGSQTWVRFGPETRNLTGHQLFTHILAAYHNVRELKPRRSAPPS</sequence>
<organism evidence="3 4">
    <name type="scientific">Rhodanobacter glycinis</name>
    <dbReference type="NCBI Taxonomy" id="582702"/>
    <lineage>
        <taxon>Bacteria</taxon>
        <taxon>Pseudomonadati</taxon>
        <taxon>Pseudomonadota</taxon>
        <taxon>Gammaproteobacteria</taxon>
        <taxon>Lysobacterales</taxon>
        <taxon>Rhodanobacteraceae</taxon>
        <taxon>Rhodanobacter</taxon>
    </lineage>
</organism>
<dbReference type="GO" id="GO:0005524">
    <property type="term" value="F:ATP binding"/>
    <property type="evidence" value="ECO:0007669"/>
    <property type="project" value="UniProtKB-KW"/>
</dbReference>
<evidence type="ECO:0000259" key="1">
    <source>
        <dbReference type="Pfam" id="PF04326"/>
    </source>
</evidence>
<evidence type="ECO:0000313" key="4">
    <source>
        <dbReference type="Proteomes" id="UP000319486"/>
    </source>
</evidence>